<evidence type="ECO:0000313" key="4">
    <source>
        <dbReference type="Proteomes" id="UP000249799"/>
    </source>
</evidence>
<dbReference type="OrthoDB" id="10001845at2"/>
<protein>
    <submittedName>
        <fullName evidence="3">Uncharacterized protein</fullName>
    </submittedName>
</protein>
<proteinExistence type="predicted"/>
<sequence>MSENHPESSQPEPRDADAAEWDLDAEWEAARAATERDQASPPGAQACAHREPPAEISAYALLYTGFLLGPPATLLGVLILMGRRFRLRPLIFALGICGATWLVSQGATLGLRADWTPASLQIMRTALNFIAGVVLLGFVTAKTDIQLAHTPKVWLNTGVFFLILLLISSSLSPTALFWLGR</sequence>
<keyword evidence="2" id="KW-0472">Membrane</keyword>
<dbReference type="KEGG" id="bsed:DN745_14465"/>
<organism evidence="3 4">
    <name type="scientific">Bradymonas sediminis</name>
    <dbReference type="NCBI Taxonomy" id="1548548"/>
    <lineage>
        <taxon>Bacteria</taxon>
        <taxon>Deltaproteobacteria</taxon>
        <taxon>Bradymonadales</taxon>
        <taxon>Bradymonadaceae</taxon>
        <taxon>Bradymonas</taxon>
    </lineage>
</organism>
<feature type="transmembrane region" description="Helical" evidence="2">
    <location>
        <begin position="60"/>
        <end position="81"/>
    </location>
</feature>
<evidence type="ECO:0000256" key="2">
    <source>
        <dbReference type="SAM" id="Phobius"/>
    </source>
</evidence>
<feature type="transmembrane region" description="Helical" evidence="2">
    <location>
        <begin position="153"/>
        <end position="179"/>
    </location>
</feature>
<reference evidence="3 4" key="1">
    <citation type="submission" date="2018-06" db="EMBL/GenBank/DDBJ databases">
        <title>Lujinxingia sediminis gen. nov. sp. nov., a new facultative anaerobic member of the class Deltaproteobacteria, and proposal of Lujinxingaceae fam. nov.</title>
        <authorList>
            <person name="Guo L.-Y."/>
            <person name="Li C.-M."/>
            <person name="Wang S."/>
            <person name="Du Z.-J."/>
        </authorList>
    </citation>
    <scope>NUCLEOTIDE SEQUENCE [LARGE SCALE GENOMIC DNA]</scope>
    <source>
        <strain evidence="3 4">FA350</strain>
    </source>
</reference>
<accession>A0A2Z4FN97</accession>
<feature type="compositionally biased region" description="Basic and acidic residues" evidence="1">
    <location>
        <begin position="1"/>
        <end position="17"/>
    </location>
</feature>
<keyword evidence="2" id="KW-0812">Transmembrane</keyword>
<dbReference type="EMBL" id="CP030032">
    <property type="protein sequence ID" value="AWV90467.1"/>
    <property type="molecule type" value="Genomic_DNA"/>
</dbReference>
<feature type="transmembrane region" description="Helical" evidence="2">
    <location>
        <begin position="90"/>
        <end position="110"/>
    </location>
</feature>
<dbReference type="AlphaFoldDB" id="A0A2Z4FN97"/>
<evidence type="ECO:0000256" key="1">
    <source>
        <dbReference type="SAM" id="MobiDB-lite"/>
    </source>
</evidence>
<gene>
    <name evidence="3" type="ORF">DN745_14465</name>
</gene>
<dbReference type="Proteomes" id="UP000249799">
    <property type="component" value="Chromosome"/>
</dbReference>
<keyword evidence="2" id="KW-1133">Transmembrane helix</keyword>
<feature type="region of interest" description="Disordered" evidence="1">
    <location>
        <begin position="1"/>
        <end position="21"/>
    </location>
</feature>
<evidence type="ECO:0000313" key="3">
    <source>
        <dbReference type="EMBL" id="AWV90467.1"/>
    </source>
</evidence>
<feature type="transmembrane region" description="Helical" evidence="2">
    <location>
        <begin position="122"/>
        <end position="141"/>
    </location>
</feature>
<keyword evidence="4" id="KW-1185">Reference proteome</keyword>
<name>A0A2Z4FN97_9DELT</name>
<dbReference type="RefSeq" id="WP_111335938.1">
    <property type="nucleotide sequence ID" value="NZ_CP030032.1"/>
</dbReference>